<protein>
    <submittedName>
        <fullName evidence="5">DNA-binding transcriptional regulator GbsR (MarR family)</fullName>
    </submittedName>
</protein>
<name>A0A7W9GFQ7_9ACTN</name>
<proteinExistence type="predicted"/>
<dbReference type="Gene3D" id="1.10.287.160">
    <property type="entry name" value="HR1 repeat"/>
    <property type="match status" value="1"/>
</dbReference>
<dbReference type="PANTHER" id="PTHR38465">
    <property type="entry name" value="HTH-TYPE TRANSCRIPTIONAL REGULATOR MJ1563-RELATED"/>
    <property type="match status" value="1"/>
</dbReference>
<dbReference type="EMBL" id="JACHMB010000001">
    <property type="protein sequence ID" value="MBB5782970.1"/>
    <property type="molecule type" value="Genomic_DNA"/>
</dbReference>
<dbReference type="InterPro" id="IPR052362">
    <property type="entry name" value="HTH-GbsR_regulator"/>
</dbReference>
<dbReference type="InterPro" id="IPR000835">
    <property type="entry name" value="HTH_MarR-typ"/>
</dbReference>
<dbReference type="InterPro" id="IPR036388">
    <property type="entry name" value="WH-like_DNA-bd_sf"/>
</dbReference>
<evidence type="ECO:0000256" key="3">
    <source>
        <dbReference type="ARBA" id="ARBA00023163"/>
    </source>
</evidence>
<keyword evidence="3" id="KW-0804">Transcription</keyword>
<dbReference type="RefSeq" id="WP_185075993.1">
    <property type="nucleotide sequence ID" value="NZ_JACHMB010000001.1"/>
</dbReference>
<evidence type="ECO:0000313" key="6">
    <source>
        <dbReference type="Proteomes" id="UP000579153"/>
    </source>
</evidence>
<dbReference type="Gene3D" id="1.10.10.10">
    <property type="entry name" value="Winged helix-like DNA-binding domain superfamily/Winged helix DNA-binding domain"/>
    <property type="match status" value="1"/>
</dbReference>
<organism evidence="5 6">
    <name type="scientific">Nonomuraea jabiensis</name>
    <dbReference type="NCBI Taxonomy" id="882448"/>
    <lineage>
        <taxon>Bacteria</taxon>
        <taxon>Bacillati</taxon>
        <taxon>Actinomycetota</taxon>
        <taxon>Actinomycetes</taxon>
        <taxon>Streptosporangiales</taxon>
        <taxon>Streptosporangiaceae</taxon>
        <taxon>Nonomuraea</taxon>
    </lineage>
</organism>
<keyword evidence="1" id="KW-0805">Transcription regulation</keyword>
<evidence type="ECO:0000256" key="2">
    <source>
        <dbReference type="ARBA" id="ARBA00023125"/>
    </source>
</evidence>
<dbReference type="Pfam" id="PF01047">
    <property type="entry name" value="MarR"/>
    <property type="match status" value="1"/>
</dbReference>
<evidence type="ECO:0000256" key="1">
    <source>
        <dbReference type="ARBA" id="ARBA00023015"/>
    </source>
</evidence>
<dbReference type="Proteomes" id="UP000579153">
    <property type="component" value="Unassembled WGS sequence"/>
</dbReference>
<dbReference type="SUPFAM" id="SSF46785">
    <property type="entry name" value="Winged helix' DNA-binding domain"/>
    <property type="match status" value="1"/>
</dbReference>
<dbReference type="GO" id="GO:0003700">
    <property type="term" value="F:DNA-binding transcription factor activity"/>
    <property type="evidence" value="ECO:0007669"/>
    <property type="project" value="InterPro"/>
</dbReference>
<dbReference type="GO" id="GO:0003677">
    <property type="term" value="F:DNA binding"/>
    <property type="evidence" value="ECO:0007669"/>
    <property type="project" value="UniProtKB-KW"/>
</dbReference>
<dbReference type="InterPro" id="IPR036390">
    <property type="entry name" value="WH_DNA-bd_sf"/>
</dbReference>
<evidence type="ECO:0000313" key="5">
    <source>
        <dbReference type="EMBL" id="MBB5782970.1"/>
    </source>
</evidence>
<dbReference type="PANTHER" id="PTHR38465:SF2">
    <property type="entry name" value="HTH-TYPE TRANSCRIPTIONAL REGULATOR MMPR5"/>
    <property type="match status" value="1"/>
</dbReference>
<keyword evidence="2 5" id="KW-0238">DNA-binding</keyword>
<dbReference type="AlphaFoldDB" id="A0A7W9GFQ7"/>
<feature type="domain" description="HTH marR-type" evidence="4">
    <location>
        <begin position="38"/>
        <end position="73"/>
    </location>
</feature>
<reference evidence="5 6" key="1">
    <citation type="submission" date="2020-08" db="EMBL/GenBank/DDBJ databases">
        <title>Sequencing the genomes of 1000 actinobacteria strains.</title>
        <authorList>
            <person name="Klenk H.-P."/>
        </authorList>
    </citation>
    <scope>NUCLEOTIDE SEQUENCE [LARGE SCALE GENOMIC DNA]</scope>
    <source>
        <strain evidence="5 6">DSM 45507</strain>
    </source>
</reference>
<gene>
    <name evidence="5" type="ORF">HD596_009726</name>
</gene>
<comment type="caution">
    <text evidence="5">The sequence shown here is derived from an EMBL/GenBank/DDBJ whole genome shotgun (WGS) entry which is preliminary data.</text>
</comment>
<evidence type="ECO:0000259" key="4">
    <source>
        <dbReference type="Pfam" id="PF01047"/>
    </source>
</evidence>
<sequence>MDQKESEFVDRMGLVMERLGGGRTMGRLYAWLLICAPPDQSLTDLAAELGVSKTMVSTVARQLEAGGMIERVPTSAREHRYQVVREGWAQIMRGRLAGVESIVEALSLGLSIIGDDRTAQRALLKDTRDFFDFLVRDADQSLQRWEEYRKRLKDDDQDSG</sequence>
<keyword evidence="6" id="KW-1185">Reference proteome</keyword>
<accession>A0A7W9GFQ7</accession>